<dbReference type="PANTHER" id="PTHR40080:SF1">
    <property type="entry name" value="TRPR-LIKE PROTEIN YERC_YECD"/>
    <property type="match status" value="1"/>
</dbReference>
<proteinExistence type="predicted"/>
<reference evidence="1" key="1">
    <citation type="submission" date="2020-10" db="EMBL/GenBank/DDBJ databases">
        <authorList>
            <person name="Gilroy R."/>
        </authorList>
    </citation>
    <scope>NUCLEOTIDE SEQUENCE</scope>
    <source>
        <strain evidence="1">13361</strain>
    </source>
</reference>
<dbReference type="InterPro" id="IPR038116">
    <property type="entry name" value="TrpR-like_sf"/>
</dbReference>
<comment type="caution">
    <text evidence="1">The sequence shown here is derived from an EMBL/GenBank/DDBJ whole genome shotgun (WGS) entry which is preliminary data.</text>
</comment>
<reference evidence="1" key="2">
    <citation type="journal article" date="2021" name="PeerJ">
        <title>Extensive microbial diversity within the chicken gut microbiome revealed by metagenomics and culture.</title>
        <authorList>
            <person name="Gilroy R."/>
            <person name="Ravi A."/>
            <person name="Getino M."/>
            <person name="Pursley I."/>
            <person name="Horton D.L."/>
            <person name="Alikhan N.F."/>
            <person name="Baker D."/>
            <person name="Gharbi K."/>
            <person name="Hall N."/>
            <person name="Watson M."/>
            <person name="Adriaenssens E.M."/>
            <person name="Foster-Nyarko E."/>
            <person name="Jarju S."/>
            <person name="Secka A."/>
            <person name="Antonio M."/>
            <person name="Oren A."/>
            <person name="Chaudhuri R.R."/>
            <person name="La Ragione R."/>
            <person name="Hildebrand F."/>
            <person name="Pallen M.J."/>
        </authorList>
    </citation>
    <scope>NUCLEOTIDE SEQUENCE</scope>
    <source>
        <strain evidence="1">13361</strain>
    </source>
</reference>
<evidence type="ECO:0008006" key="3">
    <source>
        <dbReference type="Google" id="ProtNLM"/>
    </source>
</evidence>
<organism evidence="1 2">
    <name type="scientific">Candidatus Faecousia excrementigallinarum</name>
    <dbReference type="NCBI Taxonomy" id="2840806"/>
    <lineage>
        <taxon>Bacteria</taxon>
        <taxon>Bacillati</taxon>
        <taxon>Bacillota</taxon>
        <taxon>Clostridia</taxon>
        <taxon>Eubacteriales</taxon>
        <taxon>Oscillospiraceae</taxon>
        <taxon>Faecousia</taxon>
    </lineage>
</organism>
<accession>A0A9D0Z1N6</accession>
<dbReference type="Gene3D" id="1.10.1270.10">
    <property type="entry name" value="TrpR-like"/>
    <property type="match status" value="1"/>
</dbReference>
<dbReference type="Proteomes" id="UP000886796">
    <property type="component" value="Unassembled WGS sequence"/>
</dbReference>
<dbReference type="AlphaFoldDB" id="A0A9D0Z1N6"/>
<dbReference type="NCBIfam" id="TIGR02531">
    <property type="entry name" value="yecD_yerC"/>
    <property type="match status" value="1"/>
</dbReference>
<dbReference type="InterPro" id="IPR013368">
    <property type="entry name" value="YecD_YerC"/>
</dbReference>
<gene>
    <name evidence="1" type="ORF">IAB74_03265</name>
</gene>
<dbReference type="EMBL" id="DVFK01000046">
    <property type="protein sequence ID" value="HIQ67514.1"/>
    <property type="molecule type" value="Genomic_DNA"/>
</dbReference>
<name>A0A9D0Z1N6_9FIRM</name>
<protein>
    <recommendedName>
        <fullName evidence="3">DNA-binding transcriptional regulator</fullName>
    </recommendedName>
</protein>
<evidence type="ECO:0000313" key="2">
    <source>
        <dbReference type="Proteomes" id="UP000886796"/>
    </source>
</evidence>
<dbReference type="PIRSF" id="PIRSF012508">
    <property type="entry name" value="YerC"/>
    <property type="match status" value="1"/>
</dbReference>
<dbReference type="InterPro" id="IPR010921">
    <property type="entry name" value="Trp_repressor/repl_initiator"/>
</dbReference>
<dbReference type="SUPFAM" id="SSF48295">
    <property type="entry name" value="TrpR-like"/>
    <property type="match status" value="1"/>
</dbReference>
<sequence>MKPMESPELDMLLDAILTLRTKEECRRFLEDICTIKELEALTQRFAVAWQLSSGKNYQQVYEDTGVSSATICRVNKCLQYGDGGYATALQRLKEGGKLP</sequence>
<dbReference type="GO" id="GO:0003700">
    <property type="term" value="F:DNA-binding transcription factor activity"/>
    <property type="evidence" value="ECO:0007669"/>
    <property type="project" value="InterPro"/>
</dbReference>
<dbReference type="InterPro" id="IPR000831">
    <property type="entry name" value="Trp_repress"/>
</dbReference>
<evidence type="ECO:0000313" key="1">
    <source>
        <dbReference type="EMBL" id="HIQ67514.1"/>
    </source>
</evidence>
<dbReference type="GO" id="GO:0043565">
    <property type="term" value="F:sequence-specific DNA binding"/>
    <property type="evidence" value="ECO:0007669"/>
    <property type="project" value="InterPro"/>
</dbReference>
<dbReference type="PANTHER" id="PTHR40080">
    <property type="entry name" value="LMO1763 PROTEIN"/>
    <property type="match status" value="1"/>
</dbReference>
<dbReference type="Pfam" id="PF01371">
    <property type="entry name" value="Trp_repressor"/>
    <property type="match status" value="1"/>
</dbReference>